<evidence type="ECO:0000313" key="5">
    <source>
        <dbReference type="Proteomes" id="UP001596113"/>
    </source>
</evidence>
<keyword evidence="2" id="KW-0472">Membrane</keyword>
<keyword evidence="2" id="KW-1133">Transmembrane helix</keyword>
<dbReference type="SUPFAM" id="SSF52540">
    <property type="entry name" value="P-loop containing nucleoside triphosphate hydrolases"/>
    <property type="match status" value="1"/>
</dbReference>
<proteinExistence type="predicted"/>
<accession>A0ABW0HZT9</accession>
<feature type="region of interest" description="Disordered" evidence="1">
    <location>
        <begin position="77"/>
        <end position="97"/>
    </location>
</feature>
<feature type="domain" description="YobI-like P-loop NTPase" evidence="3">
    <location>
        <begin position="22"/>
        <end position="399"/>
    </location>
</feature>
<dbReference type="InterPro" id="IPR027417">
    <property type="entry name" value="P-loop_NTPase"/>
</dbReference>
<dbReference type="InterPro" id="IPR048428">
    <property type="entry name" value="YobI-NTPase"/>
</dbReference>
<feature type="transmembrane region" description="Helical" evidence="2">
    <location>
        <begin position="132"/>
        <end position="152"/>
    </location>
</feature>
<evidence type="ECO:0000256" key="2">
    <source>
        <dbReference type="SAM" id="Phobius"/>
    </source>
</evidence>
<keyword evidence="2" id="KW-0812">Transmembrane</keyword>
<dbReference type="EMBL" id="JBHSMI010000030">
    <property type="protein sequence ID" value="MFC5405722.1"/>
    <property type="molecule type" value="Genomic_DNA"/>
</dbReference>
<gene>
    <name evidence="4" type="ORF">ACFPOF_23505</name>
</gene>
<dbReference type="Pfam" id="PF20693">
    <property type="entry name" value="YobI-ATPase"/>
    <property type="match status" value="1"/>
</dbReference>
<feature type="transmembrane region" description="Helical" evidence="2">
    <location>
        <begin position="180"/>
        <end position="199"/>
    </location>
</feature>
<name>A0ABW0HZT9_9BACL</name>
<keyword evidence="5" id="KW-1185">Reference proteome</keyword>
<reference evidence="5" key="1">
    <citation type="journal article" date="2019" name="Int. J. Syst. Evol. Microbiol.">
        <title>The Global Catalogue of Microorganisms (GCM) 10K type strain sequencing project: providing services to taxonomists for standard genome sequencing and annotation.</title>
        <authorList>
            <consortium name="The Broad Institute Genomics Platform"/>
            <consortium name="The Broad Institute Genome Sequencing Center for Infectious Disease"/>
            <person name="Wu L."/>
            <person name="Ma J."/>
        </authorList>
    </citation>
    <scope>NUCLEOTIDE SEQUENCE [LARGE SCALE GENOMIC DNA]</scope>
    <source>
        <strain evidence="5">CGMCC 1.18575</strain>
    </source>
</reference>
<organism evidence="4 5">
    <name type="scientific">Cohnella soli</name>
    <dbReference type="NCBI Taxonomy" id="425005"/>
    <lineage>
        <taxon>Bacteria</taxon>
        <taxon>Bacillati</taxon>
        <taxon>Bacillota</taxon>
        <taxon>Bacilli</taxon>
        <taxon>Bacillales</taxon>
        <taxon>Paenibacillaceae</taxon>
        <taxon>Cohnella</taxon>
    </lineage>
</organism>
<evidence type="ECO:0000313" key="4">
    <source>
        <dbReference type="EMBL" id="MFC5405722.1"/>
    </source>
</evidence>
<dbReference type="RefSeq" id="WP_378137259.1">
    <property type="nucleotide sequence ID" value="NZ_JBHSMI010000030.1"/>
</dbReference>
<dbReference type="Proteomes" id="UP001596113">
    <property type="component" value="Unassembled WGS sequence"/>
</dbReference>
<comment type="caution">
    <text evidence="4">The sequence shown here is derived from an EMBL/GenBank/DDBJ whole genome shotgun (WGS) entry which is preliminary data.</text>
</comment>
<evidence type="ECO:0000259" key="3">
    <source>
        <dbReference type="Pfam" id="PF20693"/>
    </source>
</evidence>
<protein>
    <recommendedName>
        <fullName evidence="3">YobI-like P-loop NTPase domain-containing protein</fullName>
    </recommendedName>
</protein>
<sequence>MRSNNYNFQKLTPIKNANLNIYEEALDFIFQEEDLKNIALTGPYSAGKSSVIESYISKHPNKKFINISLAHFEPTESNSVNADGSNSGSRETPNSESSVEGKILNHLIHQINADRIPQSQFKVKRKISHIKVLVASLLFTLGALLLIYIFGFNDWKSFVGNLTSSWLKSRLDFTINNSSLLVAGAFSTVIFIYTLYGLIKIQYNRNVFRKISLQGNEIEIFADADESFFDKYLNEVLYLFNNADKDIIIFEDIDRFNNNQIFEKLREINLLINKTSSNTIRFFYLIRDDIFTSKDRTKFFDFIIPIVPVVDGSNSYDQFVAHFKKGDIFNDFEESFLQGLSLYIDDMRILKNIYNEYVIYHARIQSTELNCNKLLAIVTYKNIFPRDFSELQIGRGFVYNLFENKSNVVASEINNLDIEILEKEKHIQKAESELCNDIYELDAIYFIGPRALDVDGKYEDQFASRAAFIKAMKDNPGNVYYQIQNGYRYQFDFQTEYDSLLQRTEYIERKKAIEIKSSATLDKLKRAISELLHKKVILKSAKLSELITRENVNNIFDITYNNVVGEEFSYSDVKSNPYFPLIKFLTRNGYIDETYPDYMTYFYEHSLSRADKIFLRSVTDELAKDFSYQIKDPILVTSRLRDVHFEKEEILNFDLFAHLLRTGHDYLQTFISQLKKNSRLDFIEQFWSTEREKPNLIKSLNHAWPFLWESILKGSHFSEIQKQNYALATIYYSSEEDLSALNTENSMTTYISNNGSFLNIDEPNTPIIISKLNLLKVKFKEIDYNNASPSLFHAVYENELYQLNIYMITLILNKIYNFPATEDFKHKNFTLVLSQLQEPLVAYIRNNVQQYIRVILDYCDSIITDDETVALEIINHSNIDTNHKLTYIAYLRTIIDKLDSVDDHELWPDVLQNRIVQYTEHNILQYYINTANELDDVLIEFINGNPANLNCDYVRIKDNFGESIASALFKSIVLCEGLSDDKYNVLLKDFNRRYKKFSFSGISDNKLKLLIDNSVISMNKDNLNFMRENYHTQLMDFISLNITLYVTEVIDGENFEITELLSLLEKDIKESYKLSLLDFTTEPISMRGKGYSEEIKLRILKHNFDIGDISYLINNYNRESSIVRTMIRTISEENIEQVIEEKCDVPYSLLIELLESVDIAVECKKELLIARLINLNETQAVTCFEKLGMNEIITLFSGKWPKLKRNVVNEKILSIFKSKRWISDFVIDSRETHYFRARGRKTRETVLPTELL</sequence>
<evidence type="ECO:0000256" key="1">
    <source>
        <dbReference type="SAM" id="MobiDB-lite"/>
    </source>
</evidence>